<protein>
    <submittedName>
        <fullName evidence="4">Putative lectin/glucanase superfamily protein</fullName>
    </submittedName>
</protein>
<evidence type="ECO:0000256" key="1">
    <source>
        <dbReference type="ARBA" id="ARBA00022729"/>
    </source>
</evidence>
<name>A0A6M3J829_9ZZZZ</name>
<evidence type="ECO:0000313" key="4">
    <source>
        <dbReference type="EMBL" id="QJA65588.1"/>
    </source>
</evidence>
<gene>
    <name evidence="4" type="ORF">MM415B00385_0026</name>
</gene>
<dbReference type="GO" id="GO:0030246">
    <property type="term" value="F:carbohydrate binding"/>
    <property type="evidence" value="ECO:0007669"/>
    <property type="project" value="UniProtKB-KW"/>
</dbReference>
<dbReference type="SUPFAM" id="SSF49899">
    <property type="entry name" value="Concanavalin A-like lectins/glucanases"/>
    <property type="match status" value="2"/>
</dbReference>
<sequence>MLLNKYSLPAERERGCVFAEKFENAAEVVRNGGTITGTPVINQGVTLDGSSDYITYNIPANLLDKAEFSSVVRFTPDFNYDADATYRFFDSSVGSFITFRKRDNADNNTLTLDIHGTSIAAIAEATYSAYWNVGVENILTITSTTGDTSVWLNGTQILTNDVTAWTEGAITEFYIGARRDGAEKFDGIIHEVKLFTTQLTDQEALDYSNGGGFWNYGNETDLNVPGNLENHDPTNVRALDISGNATHGTFGDGSTSTTYPTKLTTAPGYDYDGGDYLDFGNILPSASSAFTMSIWIENDDTTDGDIFGKFGTDLKFLLFNTATGELRFYSGSAGSVNNAARWTARTLGDKQHIAGVYDGTNTILYVNGVQIATAVTPVAPVASTDNLRIGVRSGGASFFDGRAWNAKIWDTKALTPIQIKDLYLRELKQINDI</sequence>
<dbReference type="InterPro" id="IPR006558">
    <property type="entry name" value="LamG-like"/>
</dbReference>
<dbReference type="AlphaFoldDB" id="A0A6M3J829"/>
<proteinExistence type="predicted"/>
<dbReference type="Gene3D" id="2.60.120.200">
    <property type="match status" value="2"/>
</dbReference>
<keyword evidence="4" id="KW-0430">Lectin</keyword>
<dbReference type="Pfam" id="PF13385">
    <property type="entry name" value="Laminin_G_3"/>
    <property type="match status" value="2"/>
</dbReference>
<dbReference type="EMBL" id="MT141541">
    <property type="protein sequence ID" value="QJA65588.1"/>
    <property type="molecule type" value="Genomic_DNA"/>
</dbReference>
<keyword evidence="2" id="KW-1015">Disulfide bond</keyword>
<keyword evidence="1" id="KW-0732">Signal</keyword>
<evidence type="ECO:0000259" key="3">
    <source>
        <dbReference type="SMART" id="SM00560"/>
    </source>
</evidence>
<dbReference type="InterPro" id="IPR013320">
    <property type="entry name" value="ConA-like_dom_sf"/>
</dbReference>
<reference evidence="4" key="1">
    <citation type="submission" date="2020-03" db="EMBL/GenBank/DDBJ databases">
        <title>The deep terrestrial virosphere.</title>
        <authorList>
            <person name="Holmfeldt K."/>
            <person name="Nilsson E."/>
            <person name="Simone D."/>
            <person name="Lopez-Fernandez M."/>
            <person name="Wu X."/>
            <person name="de Brujin I."/>
            <person name="Lundin D."/>
            <person name="Andersson A."/>
            <person name="Bertilsson S."/>
            <person name="Dopson M."/>
        </authorList>
    </citation>
    <scope>NUCLEOTIDE SEQUENCE</scope>
    <source>
        <strain evidence="4">MM415B00385</strain>
    </source>
</reference>
<feature type="domain" description="LamG-like jellyroll fold" evidence="3">
    <location>
        <begin position="288"/>
        <end position="417"/>
    </location>
</feature>
<dbReference type="SMART" id="SM00560">
    <property type="entry name" value="LamGL"/>
    <property type="match status" value="1"/>
</dbReference>
<accession>A0A6M3J829</accession>
<organism evidence="4">
    <name type="scientific">viral metagenome</name>
    <dbReference type="NCBI Taxonomy" id="1070528"/>
    <lineage>
        <taxon>unclassified sequences</taxon>
        <taxon>metagenomes</taxon>
        <taxon>organismal metagenomes</taxon>
    </lineage>
</organism>
<evidence type="ECO:0000256" key="2">
    <source>
        <dbReference type="ARBA" id="ARBA00023157"/>
    </source>
</evidence>